<dbReference type="Proteomes" id="UP000807469">
    <property type="component" value="Unassembled WGS sequence"/>
</dbReference>
<evidence type="ECO:0000256" key="1">
    <source>
        <dbReference type="SAM" id="MobiDB-lite"/>
    </source>
</evidence>
<dbReference type="InterPro" id="IPR040521">
    <property type="entry name" value="KDZ"/>
</dbReference>
<dbReference type="Pfam" id="PF18758">
    <property type="entry name" value="KDZ"/>
    <property type="match status" value="2"/>
</dbReference>
<dbReference type="AlphaFoldDB" id="A0A9P5YKK6"/>
<feature type="region of interest" description="Disordered" evidence="1">
    <location>
        <begin position="358"/>
        <end position="377"/>
    </location>
</feature>
<keyword evidence="3" id="KW-1185">Reference proteome</keyword>
<dbReference type="EMBL" id="MU155896">
    <property type="protein sequence ID" value="KAF9470638.1"/>
    <property type="molecule type" value="Genomic_DNA"/>
</dbReference>
<gene>
    <name evidence="2" type="ORF">BDN70DRAFT_821098</name>
</gene>
<evidence type="ECO:0008006" key="4">
    <source>
        <dbReference type="Google" id="ProtNLM"/>
    </source>
</evidence>
<proteinExistence type="predicted"/>
<organism evidence="2 3">
    <name type="scientific">Pholiota conissans</name>
    <dbReference type="NCBI Taxonomy" id="109636"/>
    <lineage>
        <taxon>Eukaryota</taxon>
        <taxon>Fungi</taxon>
        <taxon>Dikarya</taxon>
        <taxon>Basidiomycota</taxon>
        <taxon>Agaricomycotina</taxon>
        <taxon>Agaricomycetes</taxon>
        <taxon>Agaricomycetidae</taxon>
        <taxon>Agaricales</taxon>
        <taxon>Agaricineae</taxon>
        <taxon>Strophariaceae</taxon>
        <taxon>Pholiota</taxon>
    </lineage>
</organism>
<evidence type="ECO:0000313" key="3">
    <source>
        <dbReference type="Proteomes" id="UP000807469"/>
    </source>
</evidence>
<reference evidence="2" key="1">
    <citation type="submission" date="2020-11" db="EMBL/GenBank/DDBJ databases">
        <authorList>
            <consortium name="DOE Joint Genome Institute"/>
            <person name="Ahrendt S."/>
            <person name="Riley R."/>
            <person name="Andreopoulos W."/>
            <person name="Labutti K."/>
            <person name="Pangilinan J."/>
            <person name="Ruiz-Duenas F.J."/>
            <person name="Barrasa J.M."/>
            <person name="Sanchez-Garcia M."/>
            <person name="Camarero S."/>
            <person name="Miyauchi S."/>
            <person name="Serrano A."/>
            <person name="Linde D."/>
            <person name="Babiker R."/>
            <person name="Drula E."/>
            <person name="Ayuso-Fernandez I."/>
            <person name="Pacheco R."/>
            <person name="Padilla G."/>
            <person name="Ferreira P."/>
            <person name="Barriuso J."/>
            <person name="Kellner H."/>
            <person name="Castanera R."/>
            <person name="Alfaro M."/>
            <person name="Ramirez L."/>
            <person name="Pisabarro A.G."/>
            <person name="Kuo A."/>
            <person name="Tritt A."/>
            <person name="Lipzen A."/>
            <person name="He G."/>
            <person name="Yan M."/>
            <person name="Ng V."/>
            <person name="Cullen D."/>
            <person name="Martin F."/>
            <person name="Rosso M.-N."/>
            <person name="Henrissat B."/>
            <person name="Hibbett D."/>
            <person name="Martinez A.T."/>
            <person name="Grigoriev I.V."/>
        </authorList>
    </citation>
    <scope>NUCLEOTIDE SEQUENCE</scope>
    <source>
        <strain evidence="2">CIRM-BRFM 674</strain>
    </source>
</reference>
<sequence>LERLTDNTGTNVPKLRYQPLLRVGLQWRHLKMLKRAGRGHDDAGAAGTKYGELAIQCPSCPHPGINLPPDWKDVPEEKRFLYRLLVCMDANFRLKNQLVSNYSQDPGLGIGWAYMVGRKPYEDFVLSQANENDVSTCAAFLAMALALSRFCQGLRYTGVGGVFCGRGEMFMPNGVGNLQKGERYANMDYIFGSSLREIQLPSHVETIPLIPKFHEPAHHDKNHEQYSFNLAVGIGNSDGEVPERAWAGHNGLGNATKTQGPGSRHDVLDDHFGSWNWRKYCGMGNTLIRRYKAAIMERNRQVEAHRGFTASLPEELVREWEEMCTVWDEDKVPKMATNPYSVEGSGLTQAKVCEELRKEENREGGTHSPTSNSTGPVDFIQMGLELQTVQYKLRALAKEHTSTPKLLRGTSLKDQRQRLAQNIKGWEAIRAIYMPGLLQYQIQSASGGPNSWENDPNPEEVELFLPSQISAEHRKAVCVNGLPEIESRYREAQCHDALESLRRALRIKTRMIQFKNKNIRGQEQSTRSRALIDRVHRNALTSVDQYRHARSAKMKLCGPGIWEDTLRPLLNNDVRSYSDPRRNTRGTGRRGIWEDGHHPQQMPVDNEDGTGEASHHGRGRC</sequence>
<evidence type="ECO:0000313" key="2">
    <source>
        <dbReference type="EMBL" id="KAF9470638.1"/>
    </source>
</evidence>
<protein>
    <recommendedName>
        <fullName evidence="4">CxC2-like cysteine cluster KDZ transposase-associated domain-containing protein</fullName>
    </recommendedName>
</protein>
<feature type="non-terminal residue" evidence="2">
    <location>
        <position position="1"/>
    </location>
</feature>
<name>A0A9P5YKK6_9AGAR</name>
<dbReference type="OrthoDB" id="2983149at2759"/>
<feature type="region of interest" description="Disordered" evidence="1">
    <location>
        <begin position="572"/>
        <end position="621"/>
    </location>
</feature>
<accession>A0A9P5YKK6</accession>
<comment type="caution">
    <text evidence="2">The sequence shown here is derived from an EMBL/GenBank/DDBJ whole genome shotgun (WGS) entry which is preliminary data.</text>
</comment>